<dbReference type="EMBL" id="LR797281">
    <property type="protein sequence ID" value="CAB4199369.1"/>
    <property type="molecule type" value="Genomic_DNA"/>
</dbReference>
<dbReference type="EMBL" id="LR797381">
    <property type="protein sequence ID" value="CAB4212378.1"/>
    <property type="molecule type" value="Genomic_DNA"/>
</dbReference>
<accession>A0A6J5PMI5</accession>
<name>A0A6J5PMI5_9CAUD</name>
<evidence type="ECO:0000313" key="1">
    <source>
        <dbReference type="EMBL" id="CAB4171176.1"/>
    </source>
</evidence>
<reference evidence="1" key="1">
    <citation type="submission" date="2020-05" db="EMBL/GenBank/DDBJ databases">
        <authorList>
            <person name="Chiriac C."/>
            <person name="Salcher M."/>
            <person name="Ghai R."/>
            <person name="Kavagutti S V."/>
        </authorList>
    </citation>
    <scope>NUCLEOTIDE SEQUENCE</scope>
</reference>
<evidence type="ECO:0000313" key="3">
    <source>
        <dbReference type="EMBL" id="CAB4199369.1"/>
    </source>
</evidence>
<protein>
    <submittedName>
        <fullName evidence="1">Uncharacterized protein</fullName>
    </submittedName>
</protein>
<gene>
    <name evidence="2" type="ORF">UFOVP1091_7</name>
    <name evidence="3" type="ORF">UFOVP1335_39</name>
    <name evidence="4" type="ORF">UFOVP1445_7</name>
    <name evidence="1" type="ORF">UFOVP914_5</name>
</gene>
<organism evidence="1">
    <name type="scientific">uncultured Caudovirales phage</name>
    <dbReference type="NCBI Taxonomy" id="2100421"/>
    <lineage>
        <taxon>Viruses</taxon>
        <taxon>Duplodnaviria</taxon>
        <taxon>Heunggongvirae</taxon>
        <taxon>Uroviricota</taxon>
        <taxon>Caudoviricetes</taxon>
        <taxon>Peduoviridae</taxon>
        <taxon>Maltschvirus</taxon>
        <taxon>Maltschvirus maltsch</taxon>
    </lineage>
</organism>
<evidence type="ECO:0000313" key="2">
    <source>
        <dbReference type="EMBL" id="CAB4182564.1"/>
    </source>
</evidence>
<sequence>MSQIILERYDDFTGGLNLRADQFQLARNESPDMLNVEIDPRGGVFSRGAMQRLNTTAVAGTWAPNKLHPFYGDTSTVMLANSTKVYRSTGGNFTTLAFSSGNDIATANADGASFANWGSTLYISTGATGTAGYKWTTGSTYATALTASGPTWQALVSPVGGYMPKAEHNIVHANKMFVANTKENSIAYPDRVRWSHEGLPEDWMEDDYIDVKGGGSGINALAVVQGQLVIFKTNAIYLLVGTETANFSVVELTSHLGTSSRNSIATAEQGVFFYSSPEGLFYYNGSSVEDIYAPIRPVVLDKKLSTLSTEPYSVSYVGRRVWLALPYDEENAATAPTANFVFDPTIGAKGSYMQFATHDSKGVIGGIDWSDSNNDNYRLFIHPTQAYVLKVDLYDEEKDNITGTATGFVSYYRTGWVDGKTYAQKKMFRRPDIAFKQVDTARLVNVKVFHNYEESSGSERKQFDASLGASGSGMLWGTGNWGAGLWGKKSIGVQVINGSTLGLARSIQLLFTGPVGNDWGFDSIAYKYNNRKMTG</sequence>
<proteinExistence type="predicted"/>
<dbReference type="EMBL" id="LR796864">
    <property type="protein sequence ID" value="CAB4171176.1"/>
    <property type="molecule type" value="Genomic_DNA"/>
</dbReference>
<evidence type="ECO:0000313" key="4">
    <source>
        <dbReference type="EMBL" id="CAB4212378.1"/>
    </source>
</evidence>
<dbReference type="EMBL" id="LR797033">
    <property type="protein sequence ID" value="CAB4182564.1"/>
    <property type="molecule type" value="Genomic_DNA"/>
</dbReference>